<sequence length="691" mass="76937">MTGPDIRRTEGWWRRNFWWSSRISSWASSIGGKLLGWCRRFSRAFQERFARNAKQAPIPAPAHISNRPKISGHQIHQDSPHVPTKTPKANVDNGTTSIVSSSSSTLPGVQKISVTTQIEKHSKYLQPIRQQGQQPTTGPINVKLQVSRSGGITLSIQAGETGNQRLGELAIVPCDDVETPTAGASPDAKFSFPIQSSYDNAQIAKSLASEASFSLAQEWLRQCLQQHHNCTEAARAARTSSTPSRLIDVGGDSGAVPRLVTTQELNQVGLEYLTLSHCWGGADILRLLVENINSLTIGIPMSTLPNTFRDAILITRRLGYQYLWIDSLCIIQNSPSDWRSSSAIMGEIYANSICTIAALTARNSHEGCFFDHARNPLFFRPCRIRDNWYVRANSNVGIDLRVGLSPLPLHTRAWVVQERILAPRTVYYGSTGLAWECVDCSATETVLRGEVSRFSPKASFFGIQKQPDEDKYDAWSAIRISYTQCLLTRFSDRLVAISGVIKRLEMLTGWQNVWGLWKEHLLMDMLWYFDEPARGIPETDGYLAPTWSWMGVEGKVMMALGVRGRRGWAAEVVEVGSVGDRGFVRLRAMMKKVKCTAEWGLNPGIETPAPKWEEVSWDPDVKPTTDRAGEEMGCVLLARLPEYIGGSDLDMGLVLAPKGGDWVRVGMFRQLREGNALFPQHLLDFTELSIS</sequence>
<proteinExistence type="predicted"/>
<protein>
    <submittedName>
        <fullName evidence="1">HET-domain-containing protein</fullName>
    </submittedName>
</protein>
<dbReference type="EMBL" id="MU266753">
    <property type="protein sequence ID" value="KAH7918660.1"/>
    <property type="molecule type" value="Genomic_DNA"/>
</dbReference>
<reference evidence="1" key="1">
    <citation type="journal article" date="2021" name="New Phytol.">
        <title>Evolutionary innovations through gain and loss of genes in the ectomycorrhizal Boletales.</title>
        <authorList>
            <person name="Wu G."/>
            <person name="Miyauchi S."/>
            <person name="Morin E."/>
            <person name="Kuo A."/>
            <person name="Drula E."/>
            <person name="Varga T."/>
            <person name="Kohler A."/>
            <person name="Feng B."/>
            <person name="Cao Y."/>
            <person name="Lipzen A."/>
            <person name="Daum C."/>
            <person name="Hundley H."/>
            <person name="Pangilinan J."/>
            <person name="Johnson J."/>
            <person name="Barry K."/>
            <person name="LaButti K."/>
            <person name="Ng V."/>
            <person name="Ahrendt S."/>
            <person name="Min B."/>
            <person name="Choi I.G."/>
            <person name="Park H."/>
            <person name="Plett J.M."/>
            <person name="Magnuson J."/>
            <person name="Spatafora J.W."/>
            <person name="Nagy L.G."/>
            <person name="Henrissat B."/>
            <person name="Grigoriev I.V."/>
            <person name="Yang Z.L."/>
            <person name="Xu J."/>
            <person name="Martin F.M."/>
        </authorList>
    </citation>
    <scope>NUCLEOTIDE SEQUENCE</scope>
    <source>
        <strain evidence="1">KUC20120723A-06</strain>
    </source>
</reference>
<organism evidence="1 2">
    <name type="scientific">Leucogyrophana mollusca</name>
    <dbReference type="NCBI Taxonomy" id="85980"/>
    <lineage>
        <taxon>Eukaryota</taxon>
        <taxon>Fungi</taxon>
        <taxon>Dikarya</taxon>
        <taxon>Basidiomycota</taxon>
        <taxon>Agaricomycotina</taxon>
        <taxon>Agaricomycetes</taxon>
        <taxon>Agaricomycetidae</taxon>
        <taxon>Boletales</taxon>
        <taxon>Boletales incertae sedis</taxon>
        <taxon>Leucogyrophana</taxon>
    </lineage>
</organism>
<keyword evidence="2" id="KW-1185">Reference proteome</keyword>
<evidence type="ECO:0000313" key="2">
    <source>
        <dbReference type="Proteomes" id="UP000790709"/>
    </source>
</evidence>
<accession>A0ACB8AYN9</accession>
<name>A0ACB8AYN9_9AGAM</name>
<comment type="caution">
    <text evidence="1">The sequence shown here is derived from an EMBL/GenBank/DDBJ whole genome shotgun (WGS) entry which is preliminary data.</text>
</comment>
<evidence type="ECO:0000313" key="1">
    <source>
        <dbReference type="EMBL" id="KAH7918660.1"/>
    </source>
</evidence>
<dbReference type="Proteomes" id="UP000790709">
    <property type="component" value="Unassembled WGS sequence"/>
</dbReference>
<gene>
    <name evidence="1" type="ORF">BV22DRAFT_1051589</name>
</gene>